<keyword evidence="4" id="KW-1185">Reference proteome</keyword>
<name>A0A0C4E7F7_MAGP6</name>
<reference evidence="3" key="4">
    <citation type="journal article" date="2015" name="G3 (Bethesda)">
        <title>Genome sequences of three phytopathogenic species of the Magnaporthaceae family of fungi.</title>
        <authorList>
            <person name="Okagaki L.H."/>
            <person name="Nunes C.C."/>
            <person name="Sailsbery J."/>
            <person name="Clay B."/>
            <person name="Brown D."/>
            <person name="John T."/>
            <person name="Oh Y."/>
            <person name="Young N."/>
            <person name="Fitzgerald M."/>
            <person name="Haas B.J."/>
            <person name="Zeng Q."/>
            <person name="Young S."/>
            <person name="Adiconis X."/>
            <person name="Fan L."/>
            <person name="Levin J.Z."/>
            <person name="Mitchell T.K."/>
            <person name="Okubara P.A."/>
            <person name="Farman M.L."/>
            <person name="Kohn L.M."/>
            <person name="Birren B."/>
            <person name="Ma L.-J."/>
            <person name="Dean R.A."/>
        </authorList>
    </citation>
    <scope>NUCLEOTIDE SEQUENCE</scope>
    <source>
        <strain evidence="3">ATCC 64411 / 73-15</strain>
    </source>
</reference>
<reference evidence="2" key="3">
    <citation type="submission" date="2011-03" db="EMBL/GenBank/DDBJ databases">
        <title>Annotation of Magnaporthe poae ATCC 64411.</title>
        <authorList>
            <person name="Ma L.-J."/>
            <person name="Dead R."/>
            <person name="Young S.K."/>
            <person name="Zeng Q."/>
            <person name="Gargeya S."/>
            <person name="Fitzgerald M."/>
            <person name="Haas B."/>
            <person name="Abouelleil A."/>
            <person name="Alvarado L."/>
            <person name="Arachchi H.M."/>
            <person name="Berlin A."/>
            <person name="Brown A."/>
            <person name="Chapman S.B."/>
            <person name="Chen Z."/>
            <person name="Dunbar C."/>
            <person name="Freedman E."/>
            <person name="Gearin G."/>
            <person name="Gellesch M."/>
            <person name="Goldberg J."/>
            <person name="Griggs A."/>
            <person name="Gujja S."/>
            <person name="Heiman D."/>
            <person name="Howarth C."/>
            <person name="Larson L."/>
            <person name="Lui A."/>
            <person name="MacDonald P.J.P."/>
            <person name="Mehta T."/>
            <person name="Montmayeur A."/>
            <person name="Murphy C."/>
            <person name="Neiman D."/>
            <person name="Pearson M."/>
            <person name="Priest M."/>
            <person name="Roberts A."/>
            <person name="Saif S."/>
            <person name="Shea T."/>
            <person name="Shenoy N."/>
            <person name="Sisk P."/>
            <person name="Stolte C."/>
            <person name="Sykes S."/>
            <person name="Yandava C."/>
            <person name="Wortman J."/>
            <person name="Nusbaum C."/>
            <person name="Birren B."/>
        </authorList>
    </citation>
    <scope>NUCLEOTIDE SEQUENCE</scope>
    <source>
        <strain evidence="2">ATCC 64411</strain>
    </source>
</reference>
<reference evidence="2" key="2">
    <citation type="submission" date="2010-05" db="EMBL/GenBank/DDBJ databases">
        <title>The Genome Sequence of Magnaporthe poae strain ATCC 64411.</title>
        <authorList>
            <consortium name="The Broad Institute Genome Sequencing Platform"/>
            <consortium name="Broad Institute Genome Sequencing Center for Infectious Disease"/>
            <person name="Ma L.-J."/>
            <person name="Dead R."/>
            <person name="Young S."/>
            <person name="Zeng Q."/>
            <person name="Koehrsen M."/>
            <person name="Alvarado L."/>
            <person name="Berlin A."/>
            <person name="Chapman S.B."/>
            <person name="Chen Z."/>
            <person name="Freedman E."/>
            <person name="Gellesch M."/>
            <person name="Goldberg J."/>
            <person name="Griggs A."/>
            <person name="Gujja S."/>
            <person name="Heilman E.R."/>
            <person name="Heiman D."/>
            <person name="Hepburn T."/>
            <person name="Howarth C."/>
            <person name="Jen D."/>
            <person name="Larson L."/>
            <person name="Mehta T."/>
            <person name="Neiman D."/>
            <person name="Pearson M."/>
            <person name="Roberts A."/>
            <person name="Saif S."/>
            <person name="Shea T."/>
            <person name="Shenoy N."/>
            <person name="Sisk P."/>
            <person name="Stolte C."/>
            <person name="Sykes S."/>
            <person name="Walk T."/>
            <person name="White J."/>
            <person name="Yandava C."/>
            <person name="Haas B."/>
            <person name="Nusbaum C."/>
            <person name="Birren B."/>
        </authorList>
    </citation>
    <scope>NUCLEOTIDE SEQUENCE</scope>
    <source>
        <strain evidence="2">ATCC 64411</strain>
    </source>
</reference>
<evidence type="ECO:0000313" key="2">
    <source>
        <dbReference type="EMBL" id="KLU89499.1"/>
    </source>
</evidence>
<dbReference type="InterPro" id="IPR056444">
    <property type="entry name" value="Zn_ribbon_GRF_2"/>
</dbReference>
<feature type="domain" description="GRF-like zinc ribbon" evidence="1">
    <location>
        <begin position="8"/>
        <end position="52"/>
    </location>
</feature>
<reference evidence="3" key="5">
    <citation type="submission" date="2015-06" db="UniProtKB">
        <authorList>
            <consortium name="EnsemblFungi"/>
        </authorList>
    </citation>
    <scope>IDENTIFICATION</scope>
    <source>
        <strain evidence="3">ATCC 64411</strain>
    </source>
</reference>
<dbReference type="VEuPathDB" id="FungiDB:MAPG_08470"/>
<organism evidence="3 4">
    <name type="scientific">Magnaporthiopsis poae (strain ATCC 64411 / 73-15)</name>
    <name type="common">Kentucky bluegrass fungus</name>
    <name type="synonym">Magnaporthe poae</name>
    <dbReference type="NCBI Taxonomy" id="644358"/>
    <lineage>
        <taxon>Eukaryota</taxon>
        <taxon>Fungi</taxon>
        <taxon>Dikarya</taxon>
        <taxon>Ascomycota</taxon>
        <taxon>Pezizomycotina</taxon>
        <taxon>Sordariomycetes</taxon>
        <taxon>Sordariomycetidae</taxon>
        <taxon>Magnaporthales</taxon>
        <taxon>Magnaporthaceae</taxon>
        <taxon>Magnaporthiopsis</taxon>
    </lineage>
</organism>
<dbReference type="OrthoDB" id="4469945at2759"/>
<gene>
    <name evidence="2" type="ORF">MAPG_08470</name>
</gene>
<evidence type="ECO:0000313" key="4">
    <source>
        <dbReference type="Proteomes" id="UP000011715"/>
    </source>
</evidence>
<dbReference type="OMA" id="APRIWCG"/>
<dbReference type="EMBL" id="GL876973">
    <property type="protein sequence ID" value="KLU89499.1"/>
    <property type="molecule type" value="Genomic_DNA"/>
</dbReference>
<dbReference type="EnsemblFungi" id="MAPG_08470T0">
    <property type="protein sequence ID" value="MAPG_08470T0"/>
    <property type="gene ID" value="MAPG_08470"/>
</dbReference>
<dbReference type="eggNOG" id="ENOG502T8MT">
    <property type="taxonomic scope" value="Eukaryota"/>
</dbReference>
<protein>
    <recommendedName>
        <fullName evidence="1">GRF-like zinc ribbon domain-containing protein</fullName>
    </recommendedName>
</protein>
<dbReference type="AlphaFoldDB" id="A0A0C4E7F7"/>
<sequence>MSTALATPPRCAYCSKITERFTTRSSNRKGNAGRPYYKCVPCDNFAVFDDERGNDSRNPPCKGCGHPSKRQVAGHNTRVPGGIHYVCSRGTCNFYRRHLNKDGVQLAVLDPEVLSKLANLKLV</sequence>
<reference evidence="4" key="1">
    <citation type="submission" date="2010-05" db="EMBL/GenBank/DDBJ databases">
        <title>The genome sequence of Magnaporthe poae strain ATCC 64411.</title>
        <authorList>
            <person name="Ma L.-J."/>
            <person name="Dead R."/>
            <person name="Young S."/>
            <person name="Zeng Q."/>
            <person name="Koehrsen M."/>
            <person name="Alvarado L."/>
            <person name="Berlin A."/>
            <person name="Chapman S.B."/>
            <person name="Chen Z."/>
            <person name="Freedman E."/>
            <person name="Gellesch M."/>
            <person name="Goldberg J."/>
            <person name="Griggs A."/>
            <person name="Gujja S."/>
            <person name="Heilman E.R."/>
            <person name="Heiman D."/>
            <person name="Hepburn T."/>
            <person name="Howarth C."/>
            <person name="Jen D."/>
            <person name="Larson L."/>
            <person name="Mehta T."/>
            <person name="Neiman D."/>
            <person name="Pearson M."/>
            <person name="Roberts A."/>
            <person name="Saif S."/>
            <person name="Shea T."/>
            <person name="Shenoy N."/>
            <person name="Sisk P."/>
            <person name="Stolte C."/>
            <person name="Sykes S."/>
            <person name="Walk T."/>
            <person name="White J."/>
            <person name="Yandava C."/>
            <person name="Haas B."/>
            <person name="Nusbaum C."/>
            <person name="Birren B."/>
        </authorList>
    </citation>
    <scope>NUCLEOTIDE SEQUENCE [LARGE SCALE GENOMIC DNA]</scope>
    <source>
        <strain evidence="4">ATCC 64411 / 73-15</strain>
    </source>
</reference>
<dbReference type="Pfam" id="PF23549">
    <property type="entry name" value="Zn_ribbon_GRF_2"/>
    <property type="match status" value="1"/>
</dbReference>
<evidence type="ECO:0000259" key="1">
    <source>
        <dbReference type="Pfam" id="PF23549"/>
    </source>
</evidence>
<dbReference type="EMBL" id="ADBL01002054">
    <property type="status" value="NOT_ANNOTATED_CDS"/>
    <property type="molecule type" value="Genomic_DNA"/>
</dbReference>
<proteinExistence type="predicted"/>
<accession>A0A0C4E7F7</accession>
<dbReference type="Proteomes" id="UP000011715">
    <property type="component" value="Unassembled WGS sequence"/>
</dbReference>
<evidence type="ECO:0000313" key="3">
    <source>
        <dbReference type="EnsemblFungi" id="MAPG_08470T0"/>
    </source>
</evidence>